<gene>
    <name evidence="2" type="ORF">G5C51_07960</name>
</gene>
<dbReference type="EMBL" id="JAAKZV010000021">
    <property type="protein sequence ID" value="NGN63843.1"/>
    <property type="molecule type" value="Genomic_DNA"/>
</dbReference>
<keyword evidence="1" id="KW-0732">Signal</keyword>
<proteinExistence type="predicted"/>
<sequence length="308" mass="31963">MRTKFIRGGAALGAVAFALAAVAGCGGDDKKDDANGGSKAGGGAAKVAPAAAIEAAAKKTTEAKSAKFEMTMKVPSAAGAGGSMKSSGVMSWDPLEMDMTLSGSAMGGGSGGLKSARMVMVDDVMYMNGGAEAAKQLDGKHWIKIDPKAVAEQSGDKSMADAITGGLDEQGKNQDPAKQMAMFLDSPDIKKVGSGEVAGVQATHYKGTVSLEQAAKQNGSLEYLSKAERKQLVDAMKKQGVEKYNVDVWVDGDQYPVQFKQSYNTTQGPTSVQMRFSDWGAKVNAQAPAATDTVDLMEMLKKAQQQGG</sequence>
<keyword evidence="3" id="KW-1185">Reference proteome</keyword>
<dbReference type="Gene3D" id="2.50.20.20">
    <property type="match status" value="1"/>
</dbReference>
<organism evidence="2 3">
    <name type="scientific">Streptomyces coryli</name>
    <dbReference type="NCBI Taxonomy" id="1128680"/>
    <lineage>
        <taxon>Bacteria</taxon>
        <taxon>Bacillati</taxon>
        <taxon>Actinomycetota</taxon>
        <taxon>Actinomycetes</taxon>
        <taxon>Kitasatosporales</taxon>
        <taxon>Streptomycetaceae</taxon>
        <taxon>Streptomyces</taxon>
    </lineage>
</organism>
<evidence type="ECO:0008006" key="4">
    <source>
        <dbReference type="Google" id="ProtNLM"/>
    </source>
</evidence>
<dbReference type="Proteomes" id="UP000481583">
    <property type="component" value="Unassembled WGS sequence"/>
</dbReference>
<evidence type="ECO:0000256" key="1">
    <source>
        <dbReference type="SAM" id="SignalP"/>
    </source>
</evidence>
<feature type="chain" id="PRO_5039064883" description="Lipoprotein" evidence="1">
    <location>
        <begin position="21"/>
        <end position="308"/>
    </location>
</feature>
<evidence type="ECO:0000313" key="2">
    <source>
        <dbReference type="EMBL" id="NGN63843.1"/>
    </source>
</evidence>
<dbReference type="InterPro" id="IPR029046">
    <property type="entry name" value="LolA/LolB/LppX"/>
</dbReference>
<feature type="signal peptide" evidence="1">
    <location>
        <begin position="1"/>
        <end position="20"/>
    </location>
</feature>
<dbReference type="RefSeq" id="WP_165233981.1">
    <property type="nucleotide sequence ID" value="NZ_JAAKZV010000021.1"/>
</dbReference>
<name>A0A6G4TVK4_9ACTN</name>
<accession>A0A6G4TVK4</accession>
<dbReference type="AlphaFoldDB" id="A0A6G4TVK4"/>
<reference evidence="2 3" key="1">
    <citation type="submission" date="2020-02" db="EMBL/GenBank/DDBJ databases">
        <title>Whole-genome analyses of novel actinobacteria.</title>
        <authorList>
            <person name="Sahin N."/>
        </authorList>
    </citation>
    <scope>NUCLEOTIDE SEQUENCE [LARGE SCALE GENOMIC DNA]</scope>
    <source>
        <strain evidence="2 3">A7024</strain>
    </source>
</reference>
<comment type="caution">
    <text evidence="2">The sequence shown here is derived from an EMBL/GenBank/DDBJ whole genome shotgun (WGS) entry which is preliminary data.</text>
</comment>
<dbReference type="SUPFAM" id="SSF89392">
    <property type="entry name" value="Prokaryotic lipoproteins and lipoprotein localization factors"/>
    <property type="match status" value="1"/>
</dbReference>
<protein>
    <recommendedName>
        <fullName evidence="4">Lipoprotein</fullName>
    </recommendedName>
</protein>
<dbReference type="PROSITE" id="PS51257">
    <property type="entry name" value="PROKAR_LIPOPROTEIN"/>
    <property type="match status" value="1"/>
</dbReference>
<evidence type="ECO:0000313" key="3">
    <source>
        <dbReference type="Proteomes" id="UP000481583"/>
    </source>
</evidence>